<dbReference type="Proteomes" id="UP000192288">
    <property type="component" value="Unassembled WGS sequence"/>
</dbReference>
<dbReference type="EMBL" id="MPLS01000013">
    <property type="protein sequence ID" value="ORI97836.1"/>
    <property type="molecule type" value="Genomic_DNA"/>
</dbReference>
<reference evidence="1 2" key="1">
    <citation type="journal article" date="2017" name="Front. Microbiol.">
        <title>Genomic Characterization of Dairy Associated Leuconostoc Species and Diversity of Leuconostocs in Undefined Mixed Mesophilic Starter Cultures.</title>
        <authorList>
            <person name="Frantzen C.A."/>
            <person name="Kot W."/>
            <person name="Pedersen T.B."/>
            <person name="Ardo Y.M."/>
            <person name="Broadbent J.R."/>
            <person name="Neve H."/>
            <person name="Hansen L.H."/>
            <person name="Dal Bello F."/>
            <person name="Ostlie H.M."/>
            <person name="Kleppen H.P."/>
            <person name="Vogensen F.K."/>
            <person name="Holo H."/>
        </authorList>
    </citation>
    <scope>NUCLEOTIDE SEQUENCE [LARGE SCALE GENOMIC DNA]</scope>
    <source>
        <strain evidence="1 2">LMGCF08</strain>
    </source>
</reference>
<protein>
    <submittedName>
        <fullName evidence="1">Substrate-binding protein</fullName>
    </submittedName>
</protein>
<gene>
    <name evidence="1" type="ORF">BMR96_04925</name>
</gene>
<dbReference type="RefSeq" id="WP_004911478.1">
    <property type="nucleotide sequence ID" value="NZ_MPLS01000013.1"/>
</dbReference>
<accession>A0A1X0VE28</accession>
<dbReference type="STRING" id="33968.BMS77_04890"/>
<evidence type="ECO:0000313" key="2">
    <source>
        <dbReference type="Proteomes" id="UP000192288"/>
    </source>
</evidence>
<name>A0A1X0VE28_LEUPS</name>
<comment type="caution">
    <text evidence="1">The sequence shown here is derived from an EMBL/GenBank/DDBJ whole genome shotgun (WGS) entry which is preliminary data.</text>
</comment>
<sequence>MTNTPYFLTNPTWFRYETHTAPNGMPFERFELTASATPSAIDSFKKTMLSVAQDSAIEPDNLNRFQQALAAAEKQFLFEEANDLSLIASQAEQILIASAIRTYQLLEDDFSAPTTFIFQPRIGFLYRRFLKQHNQRINDEALTQFIIAQDQLLK</sequence>
<evidence type="ECO:0000313" key="1">
    <source>
        <dbReference type="EMBL" id="ORI97836.1"/>
    </source>
</evidence>
<dbReference type="AlphaFoldDB" id="A0A1X0VE28"/>
<organism evidence="1 2">
    <name type="scientific">Leuconostoc pseudomesenteroides</name>
    <dbReference type="NCBI Taxonomy" id="33968"/>
    <lineage>
        <taxon>Bacteria</taxon>
        <taxon>Bacillati</taxon>
        <taxon>Bacillota</taxon>
        <taxon>Bacilli</taxon>
        <taxon>Lactobacillales</taxon>
        <taxon>Lactobacillaceae</taxon>
        <taxon>Leuconostoc</taxon>
    </lineage>
</organism>
<dbReference type="eggNOG" id="ENOG50308GV">
    <property type="taxonomic scope" value="Bacteria"/>
</dbReference>
<proteinExistence type="predicted"/>